<dbReference type="Proteomes" id="UP000199630">
    <property type="component" value="Unassembled WGS sequence"/>
</dbReference>
<evidence type="ECO:0000256" key="3">
    <source>
        <dbReference type="ARBA" id="ARBA00022692"/>
    </source>
</evidence>
<dbReference type="GO" id="GO:0015658">
    <property type="term" value="F:branched-chain amino acid transmembrane transporter activity"/>
    <property type="evidence" value="ECO:0007669"/>
    <property type="project" value="InterPro"/>
</dbReference>
<keyword evidence="8" id="KW-1185">Reference proteome</keyword>
<dbReference type="Pfam" id="PF02653">
    <property type="entry name" value="BPD_transp_2"/>
    <property type="match status" value="1"/>
</dbReference>
<dbReference type="GO" id="GO:0005886">
    <property type="term" value="C:plasma membrane"/>
    <property type="evidence" value="ECO:0007669"/>
    <property type="project" value="UniProtKB-SubCell"/>
</dbReference>
<keyword evidence="4 6" id="KW-1133">Transmembrane helix</keyword>
<sequence>MKSKTHTDHSSPARITSRFTGDHYVRDSLAFLGSALAVLALGLLIGENYVFHILILICIWSAVIAGWDLLIGYAGVFNYAQLVFFAVGAYASAMLSVSAGLPAVATIPLAAVIGGIVGALIAIPTARLKGEYVALFTFAVHLALPAVLQQTRGLGTGGSTGVLGLPPISLFGQTFYAINKQAWFVMALIVAVLCIYLIYFVALRSRFGLALLAMRDAPAFSEALGVNGRRHQIFAFAISAAITGFAGAFYAHYTSVVTPRILGTEFFLMAMVMLAIGGMGRFPGALLGVVVVILGNEFLRSFDSYRLIVLGLIVILSVIALPEELGGFLKNRMRKRRA</sequence>
<keyword evidence="3 6" id="KW-0812">Transmembrane</keyword>
<evidence type="ECO:0000256" key="6">
    <source>
        <dbReference type="SAM" id="Phobius"/>
    </source>
</evidence>
<feature type="transmembrane region" description="Helical" evidence="6">
    <location>
        <begin position="132"/>
        <end position="148"/>
    </location>
</feature>
<dbReference type="STRING" id="588602.SAMN04487991_2997"/>
<feature type="transmembrane region" description="Helical" evidence="6">
    <location>
        <begin position="24"/>
        <end position="45"/>
    </location>
</feature>
<dbReference type="PANTHER" id="PTHR30482">
    <property type="entry name" value="HIGH-AFFINITY BRANCHED-CHAIN AMINO ACID TRANSPORT SYSTEM PERMEASE"/>
    <property type="match status" value="1"/>
</dbReference>
<evidence type="ECO:0000256" key="1">
    <source>
        <dbReference type="ARBA" id="ARBA00004651"/>
    </source>
</evidence>
<dbReference type="CDD" id="cd06581">
    <property type="entry name" value="TM_PBP1_LivM_like"/>
    <property type="match status" value="1"/>
</dbReference>
<feature type="transmembrane region" description="Helical" evidence="6">
    <location>
        <begin position="183"/>
        <end position="202"/>
    </location>
</feature>
<dbReference type="PANTHER" id="PTHR30482:SF10">
    <property type="entry name" value="HIGH-AFFINITY BRANCHED-CHAIN AMINO ACID TRANSPORT PROTEIN BRAE"/>
    <property type="match status" value="1"/>
</dbReference>
<proteinExistence type="predicted"/>
<reference evidence="8" key="1">
    <citation type="submission" date="2016-10" db="EMBL/GenBank/DDBJ databases">
        <authorList>
            <person name="Varghese N."/>
            <person name="Submissions S."/>
        </authorList>
    </citation>
    <scope>NUCLEOTIDE SEQUENCE [LARGE SCALE GENOMIC DNA]</scope>
    <source>
        <strain evidence="8">DSM 26471</strain>
    </source>
</reference>
<name>A0A1I3UDB7_9RHOB</name>
<feature type="transmembrane region" description="Helical" evidence="6">
    <location>
        <begin position="107"/>
        <end position="125"/>
    </location>
</feature>
<accession>A0A1I3UDB7</accession>
<keyword evidence="5 6" id="KW-0472">Membrane</keyword>
<feature type="transmembrane region" description="Helical" evidence="6">
    <location>
        <begin position="266"/>
        <end position="295"/>
    </location>
</feature>
<feature type="transmembrane region" description="Helical" evidence="6">
    <location>
        <begin position="233"/>
        <end position="254"/>
    </location>
</feature>
<evidence type="ECO:0000256" key="2">
    <source>
        <dbReference type="ARBA" id="ARBA00022475"/>
    </source>
</evidence>
<evidence type="ECO:0000313" key="8">
    <source>
        <dbReference type="Proteomes" id="UP000199630"/>
    </source>
</evidence>
<evidence type="ECO:0000256" key="5">
    <source>
        <dbReference type="ARBA" id="ARBA00023136"/>
    </source>
</evidence>
<dbReference type="EMBL" id="FORH01000006">
    <property type="protein sequence ID" value="SFJ80865.1"/>
    <property type="molecule type" value="Genomic_DNA"/>
</dbReference>
<dbReference type="OrthoDB" id="9810505at2"/>
<keyword evidence="2" id="KW-1003">Cell membrane</keyword>
<gene>
    <name evidence="7" type="ORF">SAMN04487991_2997</name>
</gene>
<comment type="subcellular location">
    <subcellularLocation>
        <location evidence="1">Cell membrane</location>
        <topology evidence="1">Multi-pass membrane protein</topology>
    </subcellularLocation>
</comment>
<dbReference type="RefSeq" id="WP_090061516.1">
    <property type="nucleotide sequence ID" value="NZ_FORH01000006.1"/>
</dbReference>
<evidence type="ECO:0000313" key="7">
    <source>
        <dbReference type="EMBL" id="SFJ80865.1"/>
    </source>
</evidence>
<dbReference type="InterPro" id="IPR043428">
    <property type="entry name" value="LivM-like"/>
</dbReference>
<feature type="transmembrane region" description="Helical" evidence="6">
    <location>
        <begin position="51"/>
        <end position="70"/>
    </location>
</feature>
<organism evidence="7 8">
    <name type="scientific">Celeribacter neptunius</name>
    <dbReference type="NCBI Taxonomy" id="588602"/>
    <lineage>
        <taxon>Bacteria</taxon>
        <taxon>Pseudomonadati</taxon>
        <taxon>Pseudomonadota</taxon>
        <taxon>Alphaproteobacteria</taxon>
        <taxon>Rhodobacterales</taxon>
        <taxon>Roseobacteraceae</taxon>
        <taxon>Celeribacter</taxon>
    </lineage>
</organism>
<dbReference type="AlphaFoldDB" id="A0A1I3UDB7"/>
<protein>
    <submittedName>
        <fullName evidence="7">Branched-chain amino acid transport system permease protein</fullName>
    </submittedName>
</protein>
<feature type="transmembrane region" description="Helical" evidence="6">
    <location>
        <begin position="154"/>
        <end position="171"/>
    </location>
</feature>
<dbReference type="InterPro" id="IPR001851">
    <property type="entry name" value="ABC_transp_permease"/>
</dbReference>
<feature type="transmembrane region" description="Helical" evidence="6">
    <location>
        <begin position="307"/>
        <end position="329"/>
    </location>
</feature>
<feature type="transmembrane region" description="Helical" evidence="6">
    <location>
        <begin position="82"/>
        <end position="101"/>
    </location>
</feature>
<evidence type="ECO:0000256" key="4">
    <source>
        <dbReference type="ARBA" id="ARBA00022989"/>
    </source>
</evidence>